<gene>
    <name evidence="1" type="ORF">SKAU_G00043940</name>
</gene>
<dbReference type="AlphaFoldDB" id="A0A9Q1J6X1"/>
<dbReference type="Proteomes" id="UP001152622">
    <property type="component" value="Chromosome 2"/>
</dbReference>
<comment type="caution">
    <text evidence="1">The sequence shown here is derived from an EMBL/GenBank/DDBJ whole genome shotgun (WGS) entry which is preliminary data.</text>
</comment>
<sequence length="193" mass="21394">MNRGYSTDLTEIGPGTDFVREIEMRTPHHRCLKITFSINRSDSAKVPVDESAENALIPIRSLPTEQKDPQHFNANQRLQVPAGSERECGIEQKLDIWLVSVKHRRIGKPDTRIPSGAGTAKFETQQVQPFFAGGNSLIALSPGVRLAPCSTGNKSKHHPPHPLFVPSARNNVWTHIEKSLQISVRTEAGDQYG</sequence>
<evidence type="ECO:0000313" key="1">
    <source>
        <dbReference type="EMBL" id="KAJ8373814.1"/>
    </source>
</evidence>
<name>A0A9Q1J6X1_SYNKA</name>
<reference evidence="1" key="1">
    <citation type="journal article" date="2023" name="Science">
        <title>Genome structures resolve the early diversification of teleost fishes.</title>
        <authorList>
            <person name="Parey E."/>
            <person name="Louis A."/>
            <person name="Montfort J."/>
            <person name="Bouchez O."/>
            <person name="Roques C."/>
            <person name="Iampietro C."/>
            <person name="Lluch J."/>
            <person name="Castinel A."/>
            <person name="Donnadieu C."/>
            <person name="Desvignes T."/>
            <person name="Floi Bucao C."/>
            <person name="Jouanno E."/>
            <person name="Wen M."/>
            <person name="Mejri S."/>
            <person name="Dirks R."/>
            <person name="Jansen H."/>
            <person name="Henkel C."/>
            <person name="Chen W.J."/>
            <person name="Zahm M."/>
            <person name="Cabau C."/>
            <person name="Klopp C."/>
            <person name="Thompson A.W."/>
            <person name="Robinson-Rechavi M."/>
            <person name="Braasch I."/>
            <person name="Lecointre G."/>
            <person name="Bobe J."/>
            <person name="Postlethwait J.H."/>
            <person name="Berthelot C."/>
            <person name="Roest Crollius H."/>
            <person name="Guiguen Y."/>
        </authorList>
    </citation>
    <scope>NUCLEOTIDE SEQUENCE</scope>
    <source>
        <strain evidence="1">WJC10195</strain>
    </source>
</reference>
<accession>A0A9Q1J6X1</accession>
<proteinExistence type="predicted"/>
<organism evidence="1 2">
    <name type="scientific">Synaphobranchus kaupii</name>
    <name type="common">Kaup's arrowtooth eel</name>
    <dbReference type="NCBI Taxonomy" id="118154"/>
    <lineage>
        <taxon>Eukaryota</taxon>
        <taxon>Metazoa</taxon>
        <taxon>Chordata</taxon>
        <taxon>Craniata</taxon>
        <taxon>Vertebrata</taxon>
        <taxon>Euteleostomi</taxon>
        <taxon>Actinopterygii</taxon>
        <taxon>Neopterygii</taxon>
        <taxon>Teleostei</taxon>
        <taxon>Anguilliformes</taxon>
        <taxon>Synaphobranchidae</taxon>
        <taxon>Synaphobranchus</taxon>
    </lineage>
</organism>
<evidence type="ECO:0000313" key="2">
    <source>
        <dbReference type="Proteomes" id="UP001152622"/>
    </source>
</evidence>
<keyword evidence="2" id="KW-1185">Reference proteome</keyword>
<dbReference type="EMBL" id="JAINUF010000002">
    <property type="protein sequence ID" value="KAJ8373814.1"/>
    <property type="molecule type" value="Genomic_DNA"/>
</dbReference>
<protein>
    <submittedName>
        <fullName evidence="1">Uncharacterized protein</fullName>
    </submittedName>
</protein>